<dbReference type="SUPFAM" id="SSF56935">
    <property type="entry name" value="Porins"/>
    <property type="match status" value="1"/>
</dbReference>
<evidence type="ECO:0000313" key="16">
    <source>
        <dbReference type="EMBL" id="USQ94211.1"/>
    </source>
</evidence>
<feature type="chain" id="PRO_5045306857" evidence="13">
    <location>
        <begin position="25"/>
        <end position="746"/>
    </location>
</feature>
<name>A0ABY4ZNQ1_9CAUL</name>
<evidence type="ECO:0000256" key="13">
    <source>
        <dbReference type="SAM" id="SignalP"/>
    </source>
</evidence>
<feature type="domain" description="TonB-dependent receptor plug" evidence="15">
    <location>
        <begin position="51"/>
        <end position="161"/>
    </location>
</feature>
<keyword evidence="16" id="KW-0675">Receptor</keyword>
<evidence type="ECO:0000259" key="15">
    <source>
        <dbReference type="Pfam" id="PF07715"/>
    </source>
</evidence>
<keyword evidence="3 11" id="KW-1134">Transmembrane beta strand</keyword>
<dbReference type="InterPro" id="IPR000531">
    <property type="entry name" value="Beta-barrel_TonB"/>
</dbReference>
<keyword evidence="13" id="KW-0732">Signal</keyword>
<feature type="domain" description="TonB-dependent receptor-like beta-barrel" evidence="14">
    <location>
        <begin position="281"/>
        <end position="702"/>
    </location>
</feature>
<dbReference type="Pfam" id="PF07715">
    <property type="entry name" value="Plug"/>
    <property type="match status" value="1"/>
</dbReference>
<evidence type="ECO:0000256" key="7">
    <source>
        <dbReference type="ARBA" id="ARBA00023065"/>
    </source>
</evidence>
<dbReference type="PANTHER" id="PTHR32552">
    <property type="entry name" value="FERRICHROME IRON RECEPTOR-RELATED"/>
    <property type="match status" value="1"/>
</dbReference>
<gene>
    <name evidence="16" type="ORF">MZV50_16565</name>
</gene>
<evidence type="ECO:0000256" key="8">
    <source>
        <dbReference type="ARBA" id="ARBA00023077"/>
    </source>
</evidence>
<comment type="subcellular location">
    <subcellularLocation>
        <location evidence="1 11">Cell outer membrane</location>
        <topology evidence="1 11">Multi-pass membrane protein</topology>
    </subcellularLocation>
</comment>
<evidence type="ECO:0000256" key="5">
    <source>
        <dbReference type="ARBA" id="ARBA00022692"/>
    </source>
</evidence>
<dbReference type="CDD" id="cd01347">
    <property type="entry name" value="ligand_gated_channel"/>
    <property type="match status" value="1"/>
</dbReference>
<evidence type="ECO:0000256" key="2">
    <source>
        <dbReference type="ARBA" id="ARBA00022448"/>
    </source>
</evidence>
<dbReference type="PANTHER" id="PTHR32552:SF81">
    <property type="entry name" value="TONB-DEPENDENT OUTER MEMBRANE RECEPTOR"/>
    <property type="match status" value="1"/>
</dbReference>
<dbReference type="InterPro" id="IPR012910">
    <property type="entry name" value="Plug_dom"/>
</dbReference>
<keyword evidence="2 11" id="KW-0813">Transport</keyword>
<dbReference type="Proteomes" id="UP001057520">
    <property type="component" value="Chromosome"/>
</dbReference>
<sequence>MKLKRATLLISSAVGALLAQSAAAAVEDEPRPSVSTVEEVVVTAQKREQTLIDIPQAISVVSGDTLETQQATSFSDYLKLVPGLQLTQSTPGQGRLVMRGVNTGGVASTVAVYMDETPFGSSSGLVNGAVLAGDFDTFDVARIEVLRGPQGTLYGASSMGGLLRFVTNAPDLDGYSARARVSLENTKGGAPSYRGTAVVNVPLAQTVALRASGFYRKEGGFIDSIGTEGSDVDKDINDAKVYGGRASLLFKPNETTNLRLTAVLQNIKADGPTEVESDPDTLKTLYGRPTLSQYVPTFSDVDYRVYNALLNHDLGFATLTASSSYTKQNQTKRDDATYNLSGLIQAVFGVANDLYLGQKTNNRKYTQEVRLASNAGAPFEWLVGGYFTDEKGLVHQEYVAVAPGTLTSLTGLPLLADLNLNSRYKEYAGFANATLHFGDRIDVDVGGRYSHNKQTASQAADGVLAGGVPVNSDLRSSDNVFTYSLAPKFKLDEHRSIYGRVAKGYRPGGPNVIPPSAPTGTPPSYAPDKVTSYEAGFKGESADHRFTLDVAAYHIDWKGIQLLTVVNNFGINANGADAKSDGVEFNATARLENGLTLSANGAYTRARLAGDTSDLVGGKKGDQLPFTPKLSLGLNGDYGWSIGDKQAYVGASLRVMGKQSGSFDADYRLAHGEQRKLSSYEVVDLRAGISFGAVELEAYVKNATDADGKVSTSSVTANGLPIYPGGAIATGVIRPRTIGLSLTAGF</sequence>
<feature type="signal peptide" evidence="13">
    <location>
        <begin position="1"/>
        <end position="24"/>
    </location>
</feature>
<organism evidence="16 17">
    <name type="scientific">Caulobacter segnis</name>
    <dbReference type="NCBI Taxonomy" id="88688"/>
    <lineage>
        <taxon>Bacteria</taxon>
        <taxon>Pseudomonadati</taxon>
        <taxon>Pseudomonadota</taxon>
        <taxon>Alphaproteobacteria</taxon>
        <taxon>Caulobacterales</taxon>
        <taxon>Caulobacteraceae</taxon>
        <taxon>Caulobacter</taxon>
    </lineage>
</organism>
<evidence type="ECO:0000256" key="1">
    <source>
        <dbReference type="ARBA" id="ARBA00004571"/>
    </source>
</evidence>
<keyword evidence="17" id="KW-1185">Reference proteome</keyword>
<dbReference type="InterPro" id="IPR039426">
    <property type="entry name" value="TonB-dep_rcpt-like"/>
</dbReference>
<dbReference type="PROSITE" id="PS52016">
    <property type="entry name" value="TONB_DEPENDENT_REC_3"/>
    <property type="match status" value="1"/>
</dbReference>
<evidence type="ECO:0000256" key="9">
    <source>
        <dbReference type="ARBA" id="ARBA00023136"/>
    </source>
</evidence>
<evidence type="ECO:0000256" key="11">
    <source>
        <dbReference type="PROSITE-ProRule" id="PRU01360"/>
    </source>
</evidence>
<comment type="similarity">
    <text evidence="11 12">Belongs to the TonB-dependent receptor family.</text>
</comment>
<reference evidence="16 17" key="1">
    <citation type="submission" date="2022-04" db="EMBL/GenBank/DDBJ databases">
        <title>Genome sequence of soybean root-associated Caulobacter segnis RL271.</title>
        <authorList>
            <person name="Longley R."/>
            <person name="Bonito G."/>
            <person name="Trigodet F."/>
            <person name="Crosson S."/>
            <person name="Fiebig A."/>
        </authorList>
    </citation>
    <scope>NUCLEOTIDE SEQUENCE [LARGE SCALE GENOMIC DNA]</scope>
    <source>
        <strain evidence="16 17">RL271</strain>
    </source>
</reference>
<evidence type="ECO:0000256" key="3">
    <source>
        <dbReference type="ARBA" id="ARBA00022452"/>
    </source>
</evidence>
<keyword evidence="4" id="KW-0410">Iron transport</keyword>
<evidence type="ECO:0000259" key="14">
    <source>
        <dbReference type="Pfam" id="PF00593"/>
    </source>
</evidence>
<keyword evidence="6" id="KW-0408">Iron</keyword>
<evidence type="ECO:0000256" key="12">
    <source>
        <dbReference type="RuleBase" id="RU003357"/>
    </source>
</evidence>
<evidence type="ECO:0000256" key="4">
    <source>
        <dbReference type="ARBA" id="ARBA00022496"/>
    </source>
</evidence>
<keyword evidence="10 11" id="KW-0998">Cell outer membrane</keyword>
<evidence type="ECO:0000256" key="6">
    <source>
        <dbReference type="ARBA" id="ARBA00023004"/>
    </source>
</evidence>
<accession>A0ABY4ZNQ1</accession>
<keyword evidence="7" id="KW-0406">Ion transport</keyword>
<keyword evidence="8 12" id="KW-0798">TonB box</keyword>
<dbReference type="Pfam" id="PF00593">
    <property type="entry name" value="TonB_dep_Rec_b-barrel"/>
    <property type="match status" value="1"/>
</dbReference>
<dbReference type="InterPro" id="IPR036942">
    <property type="entry name" value="Beta-barrel_TonB_sf"/>
</dbReference>
<evidence type="ECO:0000313" key="17">
    <source>
        <dbReference type="Proteomes" id="UP001057520"/>
    </source>
</evidence>
<keyword evidence="5 11" id="KW-0812">Transmembrane</keyword>
<dbReference type="Gene3D" id="2.40.170.20">
    <property type="entry name" value="TonB-dependent receptor, beta-barrel domain"/>
    <property type="match status" value="1"/>
</dbReference>
<keyword evidence="9 11" id="KW-0472">Membrane</keyword>
<dbReference type="EMBL" id="CP096040">
    <property type="protein sequence ID" value="USQ94211.1"/>
    <property type="molecule type" value="Genomic_DNA"/>
</dbReference>
<protein>
    <submittedName>
        <fullName evidence="16">TonB-dependent receptor</fullName>
    </submittedName>
</protein>
<proteinExistence type="inferred from homology"/>
<evidence type="ECO:0000256" key="10">
    <source>
        <dbReference type="ARBA" id="ARBA00023237"/>
    </source>
</evidence>